<reference evidence="2 3" key="1">
    <citation type="submission" date="2019-04" db="EMBL/GenBank/DDBJ databases">
        <title>High contiguity whole genome sequence and gene annotation resource for two Venturia nashicola isolates.</title>
        <authorList>
            <person name="Prokchorchik M."/>
            <person name="Won K."/>
            <person name="Lee Y."/>
            <person name="Choi E.D."/>
            <person name="Segonzac C."/>
            <person name="Sohn K.H."/>
        </authorList>
    </citation>
    <scope>NUCLEOTIDE SEQUENCE [LARGE SCALE GENOMIC DNA]</scope>
    <source>
        <strain evidence="2 3">PRI2</strain>
    </source>
</reference>
<evidence type="ECO:0000313" key="3">
    <source>
        <dbReference type="Proteomes" id="UP000298493"/>
    </source>
</evidence>
<sequence>MATLETAASRVFAIDELLEEILIYLSIDRVLLAKRVCRNWSRLVASSPSLQRILFKRIDLSQPLRAYNPLFEDFFEDIGCKNDVTGEAGKLVPASLKISPQSMRKLILHCPKEWKSMTMFQPPCPYWLTMPSASIFHGINVKFLNDANIPVMKAVEKANWIMETEADKIRFARTNRAHLDQTLSRRFARGVNSRLTRGAMSNA</sequence>
<keyword evidence="3" id="KW-1185">Reference proteome</keyword>
<dbReference type="InterPro" id="IPR036047">
    <property type="entry name" value="F-box-like_dom_sf"/>
</dbReference>
<dbReference type="OrthoDB" id="3800738at2759"/>
<feature type="domain" description="F-box" evidence="1">
    <location>
        <begin position="15"/>
        <end position="49"/>
    </location>
</feature>
<comment type="caution">
    <text evidence="2">The sequence shown here is derived from an EMBL/GenBank/DDBJ whole genome shotgun (WGS) entry which is preliminary data.</text>
</comment>
<evidence type="ECO:0000259" key="1">
    <source>
        <dbReference type="Pfam" id="PF00646"/>
    </source>
</evidence>
<dbReference type="Pfam" id="PF00646">
    <property type="entry name" value="F-box"/>
    <property type="match status" value="1"/>
</dbReference>
<dbReference type="Proteomes" id="UP000298493">
    <property type="component" value="Unassembled WGS sequence"/>
</dbReference>
<dbReference type="InterPro" id="IPR001810">
    <property type="entry name" value="F-box_dom"/>
</dbReference>
<name>A0A4Z1NP13_9PEZI</name>
<protein>
    <recommendedName>
        <fullName evidence="1">F-box domain-containing protein</fullName>
    </recommendedName>
</protein>
<evidence type="ECO:0000313" key="2">
    <source>
        <dbReference type="EMBL" id="TID17466.1"/>
    </source>
</evidence>
<dbReference type="AlphaFoldDB" id="A0A4Z1NP13"/>
<dbReference type="SUPFAM" id="SSF81383">
    <property type="entry name" value="F-box domain"/>
    <property type="match status" value="1"/>
</dbReference>
<dbReference type="Gene3D" id="1.20.1280.50">
    <property type="match status" value="1"/>
</dbReference>
<gene>
    <name evidence="2" type="ORF">E6O75_ATG08212</name>
</gene>
<organism evidence="2 3">
    <name type="scientific">Venturia nashicola</name>
    <dbReference type="NCBI Taxonomy" id="86259"/>
    <lineage>
        <taxon>Eukaryota</taxon>
        <taxon>Fungi</taxon>
        <taxon>Dikarya</taxon>
        <taxon>Ascomycota</taxon>
        <taxon>Pezizomycotina</taxon>
        <taxon>Dothideomycetes</taxon>
        <taxon>Pleosporomycetidae</taxon>
        <taxon>Venturiales</taxon>
        <taxon>Venturiaceae</taxon>
        <taxon>Venturia</taxon>
    </lineage>
</organism>
<accession>A0A4Z1NP13</accession>
<dbReference type="EMBL" id="SNSC02000016">
    <property type="protein sequence ID" value="TID17466.1"/>
    <property type="molecule type" value="Genomic_DNA"/>
</dbReference>
<proteinExistence type="predicted"/>